<comment type="catalytic activity">
    <reaction evidence="7">
        <text>alpha-D-glucosamine 1-phosphate + acetyl-CoA = N-acetyl-alpha-D-glucosamine 1-phosphate + CoA + H(+)</text>
        <dbReference type="Rhea" id="RHEA:13725"/>
        <dbReference type="ChEBI" id="CHEBI:15378"/>
        <dbReference type="ChEBI" id="CHEBI:57287"/>
        <dbReference type="ChEBI" id="CHEBI:57288"/>
        <dbReference type="ChEBI" id="CHEBI:57776"/>
        <dbReference type="ChEBI" id="CHEBI:58516"/>
        <dbReference type="EC" id="2.3.1.157"/>
    </reaction>
</comment>
<dbReference type="InterPro" id="IPR011004">
    <property type="entry name" value="Trimer_LpxA-like_sf"/>
</dbReference>
<evidence type="ECO:0000256" key="7">
    <source>
        <dbReference type="ARBA" id="ARBA00048247"/>
    </source>
</evidence>
<dbReference type="PANTHER" id="PTHR43584">
    <property type="entry name" value="NUCLEOTIDYL TRANSFERASE"/>
    <property type="match status" value="1"/>
</dbReference>
<dbReference type="SUPFAM" id="SSF53448">
    <property type="entry name" value="Nucleotide-diphospho-sugar transferases"/>
    <property type="match status" value="1"/>
</dbReference>
<dbReference type="AlphaFoldDB" id="A0A8J6JK43"/>
<evidence type="ECO:0000256" key="3">
    <source>
        <dbReference type="ARBA" id="ARBA00022679"/>
    </source>
</evidence>
<organism evidence="10 11">
    <name type="scientific">Lawsonibacter faecis</name>
    <dbReference type="NCBI Taxonomy" id="2763052"/>
    <lineage>
        <taxon>Bacteria</taxon>
        <taxon>Bacillati</taxon>
        <taxon>Bacillota</taxon>
        <taxon>Clostridia</taxon>
        <taxon>Eubacteriales</taxon>
        <taxon>Oscillospiraceae</taxon>
        <taxon>Lawsonibacter</taxon>
    </lineage>
</organism>
<evidence type="ECO:0000313" key="10">
    <source>
        <dbReference type="EMBL" id="MBC5737498.1"/>
    </source>
</evidence>
<keyword evidence="5" id="KW-0511">Multifunctional enzyme</keyword>
<proteinExistence type="inferred from homology"/>
<evidence type="ECO:0000256" key="5">
    <source>
        <dbReference type="ARBA" id="ARBA00023268"/>
    </source>
</evidence>
<name>A0A8J6JK43_9FIRM</name>
<comment type="similarity">
    <text evidence="1">In the C-terminal section; belongs to the transferase hexapeptide repeat family.</text>
</comment>
<dbReference type="InterPro" id="IPR029044">
    <property type="entry name" value="Nucleotide-diphossugar_trans"/>
</dbReference>
<dbReference type="SUPFAM" id="SSF51161">
    <property type="entry name" value="Trimeric LpxA-like enzymes"/>
    <property type="match status" value="1"/>
</dbReference>
<feature type="domain" description="MobA-like NTP transferase" evidence="9">
    <location>
        <begin position="5"/>
        <end position="136"/>
    </location>
</feature>
<keyword evidence="6" id="KW-0012">Acyltransferase</keyword>
<evidence type="ECO:0000313" key="11">
    <source>
        <dbReference type="Proteomes" id="UP000607645"/>
    </source>
</evidence>
<dbReference type="Pfam" id="PF00132">
    <property type="entry name" value="Hexapep"/>
    <property type="match status" value="1"/>
</dbReference>
<comment type="caution">
    <text evidence="10">The sequence shown here is derived from an EMBL/GenBank/DDBJ whole genome shotgun (WGS) entry which is preliminary data.</text>
</comment>
<keyword evidence="11" id="KW-1185">Reference proteome</keyword>
<dbReference type="Gene3D" id="2.160.10.10">
    <property type="entry name" value="Hexapeptide repeat proteins"/>
    <property type="match status" value="1"/>
</dbReference>
<evidence type="ECO:0000256" key="6">
    <source>
        <dbReference type="ARBA" id="ARBA00023315"/>
    </source>
</evidence>
<dbReference type="GO" id="GO:0019134">
    <property type="term" value="F:glucosamine-1-phosphate N-acetyltransferase activity"/>
    <property type="evidence" value="ECO:0007669"/>
    <property type="project" value="UniProtKB-EC"/>
</dbReference>
<keyword evidence="3 10" id="KW-0808">Transferase</keyword>
<dbReference type="Pfam" id="PF12804">
    <property type="entry name" value="NTP_transf_3"/>
    <property type="match status" value="1"/>
</dbReference>
<evidence type="ECO:0000256" key="4">
    <source>
        <dbReference type="ARBA" id="ARBA00022695"/>
    </source>
</evidence>
<dbReference type="Gene3D" id="3.90.550.10">
    <property type="entry name" value="Spore Coat Polysaccharide Biosynthesis Protein SpsA, Chain A"/>
    <property type="match status" value="1"/>
</dbReference>
<evidence type="ECO:0000256" key="8">
    <source>
        <dbReference type="ARBA" id="ARBA00048493"/>
    </source>
</evidence>
<dbReference type="InterPro" id="IPR025877">
    <property type="entry name" value="MobA-like_NTP_Trfase"/>
</dbReference>
<keyword evidence="4" id="KW-0548">Nucleotidyltransferase</keyword>
<dbReference type="RefSeq" id="WP_155148846.1">
    <property type="nucleotide sequence ID" value="NZ_JACOPQ010000007.1"/>
</dbReference>
<dbReference type="PANTHER" id="PTHR43584:SF8">
    <property type="entry name" value="N-ACETYLMURAMATE ALPHA-1-PHOSPHATE URIDYLYLTRANSFERASE"/>
    <property type="match status" value="1"/>
</dbReference>
<evidence type="ECO:0000256" key="2">
    <source>
        <dbReference type="ARBA" id="ARBA00007947"/>
    </source>
</evidence>
<reference evidence="10" key="1">
    <citation type="submission" date="2020-08" db="EMBL/GenBank/DDBJ databases">
        <title>Genome public.</title>
        <authorList>
            <person name="Liu C."/>
            <person name="Sun Q."/>
        </authorList>
    </citation>
    <scope>NUCLEOTIDE SEQUENCE</scope>
    <source>
        <strain evidence="10">NSJ-52</strain>
    </source>
</reference>
<accession>A0A8J6JK43</accession>
<evidence type="ECO:0000259" key="9">
    <source>
        <dbReference type="Pfam" id="PF12804"/>
    </source>
</evidence>
<dbReference type="GO" id="GO:0003977">
    <property type="term" value="F:UDP-N-acetylglucosamine diphosphorylase activity"/>
    <property type="evidence" value="ECO:0007669"/>
    <property type="project" value="UniProtKB-EC"/>
</dbReference>
<dbReference type="InterPro" id="IPR050065">
    <property type="entry name" value="GlmU-like"/>
</dbReference>
<comment type="similarity">
    <text evidence="2">In the N-terminal section; belongs to the N-acetylglucosamine-1-phosphate uridyltransferase family.</text>
</comment>
<gene>
    <name evidence="10" type="ORF">H8S62_10820</name>
</gene>
<evidence type="ECO:0000256" key="1">
    <source>
        <dbReference type="ARBA" id="ARBA00007707"/>
    </source>
</evidence>
<dbReference type="EMBL" id="JACOPQ010000007">
    <property type="protein sequence ID" value="MBC5737498.1"/>
    <property type="molecule type" value="Genomic_DNA"/>
</dbReference>
<protein>
    <submittedName>
        <fullName evidence="10">NTP transferase domain-containing protein</fullName>
    </submittedName>
</protein>
<comment type="catalytic activity">
    <reaction evidence="8">
        <text>N-acetyl-alpha-D-glucosamine 1-phosphate + UTP + H(+) = UDP-N-acetyl-alpha-D-glucosamine + diphosphate</text>
        <dbReference type="Rhea" id="RHEA:13509"/>
        <dbReference type="ChEBI" id="CHEBI:15378"/>
        <dbReference type="ChEBI" id="CHEBI:33019"/>
        <dbReference type="ChEBI" id="CHEBI:46398"/>
        <dbReference type="ChEBI" id="CHEBI:57705"/>
        <dbReference type="ChEBI" id="CHEBI:57776"/>
        <dbReference type="EC" id="2.7.7.23"/>
    </reaction>
</comment>
<dbReference type="Proteomes" id="UP000607645">
    <property type="component" value="Unassembled WGS sequence"/>
</dbReference>
<sequence length="455" mass="49112">MREIVLLAAGTGTKMFPYDLVGSKTLRPVAGSPIMLHMVRALRAFTAAPVHIVTLRRYYGAISTCFEGMRGVEIHGMEHSEGSAESLLEGMAHLSGKDAMVLYGDTWVAPEDLRRLYQTQDIPAALCFPLGAERPMDWICAKVEGGLVRVIGAHHRGECMTHRLAAFVLPKGFAHRLELTPEYFPGMKVGEGAPMERYVEAALCAGLPAGLAAIEGEGRYFDVDKPWHLLELNEYLVHRLCGALTATTLEDGSAISPGAAVNGFVHLGRNSYLGERVRVDGNLIVGDDTVIENGAIFAGDAVVGSRTRVANYCQIYSGCSIGNDCIVEHGAELIGGMLSDRVYLYHLCEFYGLAGNCTDLGAGTLCGTLRFDDNEPIHRTKGRAEVVRSGFGSATFLGDYCRTGVGTLFMPGCRVGAYTVVGAGVLAQGTIPPRSCVLLEQKQVIKDWGEEKYGW</sequence>
<dbReference type="InterPro" id="IPR001451">
    <property type="entry name" value="Hexapep"/>
</dbReference>